<evidence type="ECO:0000259" key="3">
    <source>
        <dbReference type="Pfam" id="PF02719"/>
    </source>
</evidence>
<dbReference type="PANTHER" id="PTHR43318">
    <property type="entry name" value="UDP-N-ACETYLGLUCOSAMINE 4,6-DEHYDRATASE"/>
    <property type="match status" value="1"/>
</dbReference>
<keyword evidence="2" id="KW-0472">Membrane</keyword>
<dbReference type="RefSeq" id="WP_346823933.1">
    <property type="nucleotide sequence ID" value="NZ_JBDKWZ010000020.1"/>
</dbReference>
<evidence type="ECO:0000256" key="1">
    <source>
        <dbReference type="ARBA" id="ARBA00007430"/>
    </source>
</evidence>
<comment type="caution">
    <text evidence="4">The sequence shown here is derived from an EMBL/GenBank/DDBJ whole genome shotgun (WGS) entry which is preliminary data.</text>
</comment>
<feature type="domain" description="Polysaccharide biosynthesis protein CapD-like" evidence="3">
    <location>
        <begin position="293"/>
        <end position="578"/>
    </location>
</feature>
<feature type="transmembrane region" description="Helical" evidence="2">
    <location>
        <begin position="51"/>
        <end position="68"/>
    </location>
</feature>
<dbReference type="AlphaFoldDB" id="A0AAW9SCG8"/>
<accession>A0AAW9SCG8</accession>
<evidence type="ECO:0000313" key="4">
    <source>
        <dbReference type="EMBL" id="MEN7551152.1"/>
    </source>
</evidence>
<dbReference type="CDD" id="cd05237">
    <property type="entry name" value="UDP_invert_4-6DH_SDR_e"/>
    <property type="match status" value="1"/>
</dbReference>
<sequence>MSQKNYFSIAYATRILIVLLDLFFCTVAYFGATLLRFNFSLPQGFSFEENLGGFAILMVLKLIAFKYFKTYSGIIRFTGEQDVKRVFYALSASSGVALLLSLLTFFPENIFFSKSILIIDYVLSLFHLVAYRIIMRIVFGYRHRIYKNKSVNVAIFGAGYCGHITKRTIEAHKGSQQKIVAFFDDNAMVNRKSLDGVSVYNPKVYLSKAIKKYNIHKVIIAIEKLSLDRKNEFIDQCLEAGIEVMQVPPVEKWLDGELQVNQIRNVKIEDLLHRDPIQLNVDNISKELNNKVILVTGAAGSIGSEMCRQIIKYSPKELLALDQAESPLVDLHIELEEKNTGNKITPIVADIRDKERLEAMFHEYQPDVIFHAAAYKHVPMMERHPVESVKVNVLGVKNVADLAIKYQAQKFVMVSTDKAVNPTNVMGATKRIAEIYTQSLDKFFSESGHTRFVTTRFGNVLGSNGSVVPRFTKQIEAGGPITVTHPEITRFFMTIPEACQLVLEAGSMGKGGEIYLFDMGKPVKIVDLAKRLIKLSGLKLDKDIKIEYVGLREGEKLYEELLNNDENTIPTHHPKIMAGIVREYEFEEVKRKINQLIQSVNARDDFKVVRYMKEIVPEFISNQSKFEVLDKELKEVIQKGGYVENKAVLNSPK</sequence>
<feature type="transmembrane region" description="Helical" evidence="2">
    <location>
        <begin position="12"/>
        <end position="31"/>
    </location>
</feature>
<dbReference type="InterPro" id="IPR036291">
    <property type="entry name" value="NAD(P)-bd_dom_sf"/>
</dbReference>
<keyword evidence="5" id="KW-1185">Reference proteome</keyword>
<evidence type="ECO:0000256" key="2">
    <source>
        <dbReference type="SAM" id="Phobius"/>
    </source>
</evidence>
<feature type="transmembrane region" description="Helical" evidence="2">
    <location>
        <begin position="88"/>
        <end position="106"/>
    </location>
</feature>
<dbReference type="Gene3D" id="3.40.50.720">
    <property type="entry name" value="NAD(P)-binding Rossmann-like Domain"/>
    <property type="match status" value="2"/>
</dbReference>
<dbReference type="Proteomes" id="UP001403385">
    <property type="component" value="Unassembled WGS sequence"/>
</dbReference>
<proteinExistence type="inferred from homology"/>
<evidence type="ECO:0000313" key="5">
    <source>
        <dbReference type="Proteomes" id="UP001403385"/>
    </source>
</evidence>
<dbReference type="SUPFAM" id="SSF51735">
    <property type="entry name" value="NAD(P)-binding Rossmann-fold domains"/>
    <property type="match status" value="2"/>
</dbReference>
<name>A0AAW9SCG8_9BACT</name>
<dbReference type="EMBL" id="JBDKWZ010000020">
    <property type="protein sequence ID" value="MEN7551152.1"/>
    <property type="molecule type" value="Genomic_DNA"/>
</dbReference>
<keyword evidence="2" id="KW-1133">Transmembrane helix</keyword>
<dbReference type="PANTHER" id="PTHR43318:SF1">
    <property type="entry name" value="POLYSACCHARIDE BIOSYNTHESIS PROTEIN EPSC-RELATED"/>
    <property type="match status" value="1"/>
</dbReference>
<comment type="similarity">
    <text evidence="1">Belongs to the polysaccharide synthase family.</text>
</comment>
<dbReference type="InterPro" id="IPR003869">
    <property type="entry name" value="Polysac_CapD-like"/>
</dbReference>
<gene>
    <name evidence="4" type="ORF">AAG747_24735</name>
</gene>
<dbReference type="InterPro" id="IPR051203">
    <property type="entry name" value="Polysaccharide_Synthase-Rel"/>
</dbReference>
<keyword evidence="2" id="KW-0812">Transmembrane</keyword>
<dbReference type="Pfam" id="PF02719">
    <property type="entry name" value="Polysacc_synt_2"/>
    <property type="match status" value="1"/>
</dbReference>
<dbReference type="Pfam" id="PF13727">
    <property type="entry name" value="CoA_binding_3"/>
    <property type="match status" value="1"/>
</dbReference>
<protein>
    <submittedName>
        <fullName evidence="4">Nucleoside-diphosphate sugar epimerase/dehydratase</fullName>
    </submittedName>
</protein>
<organism evidence="4 5">
    <name type="scientific">Rapidithrix thailandica</name>
    <dbReference type="NCBI Taxonomy" id="413964"/>
    <lineage>
        <taxon>Bacteria</taxon>
        <taxon>Pseudomonadati</taxon>
        <taxon>Bacteroidota</taxon>
        <taxon>Cytophagia</taxon>
        <taxon>Cytophagales</taxon>
        <taxon>Flammeovirgaceae</taxon>
        <taxon>Rapidithrix</taxon>
    </lineage>
</organism>
<feature type="transmembrane region" description="Helical" evidence="2">
    <location>
        <begin position="118"/>
        <end position="139"/>
    </location>
</feature>
<reference evidence="4 5" key="1">
    <citation type="submission" date="2024-04" db="EMBL/GenBank/DDBJ databases">
        <title>Novel genus in family Flammeovirgaceae.</title>
        <authorList>
            <person name="Nguyen T.H."/>
            <person name="Vuong T.Q."/>
            <person name="Le H."/>
            <person name="Kim S.-G."/>
        </authorList>
    </citation>
    <scope>NUCLEOTIDE SEQUENCE [LARGE SCALE GENOMIC DNA]</scope>
    <source>
        <strain evidence="4 5">JCM 23209</strain>
    </source>
</reference>